<gene>
    <name evidence="3" type="ORF">COEREDRAFT_79908</name>
</gene>
<keyword evidence="2" id="KW-0812">Transmembrane</keyword>
<keyword evidence="2" id="KW-1133">Transmembrane helix</keyword>
<feature type="compositionally biased region" description="Basic and acidic residues" evidence="1">
    <location>
        <begin position="337"/>
        <end position="348"/>
    </location>
</feature>
<reference evidence="3 4" key="1">
    <citation type="journal article" date="2015" name="Genome Biol. Evol.">
        <title>Phylogenomic analyses indicate that early fungi evolved digesting cell walls of algal ancestors of land plants.</title>
        <authorList>
            <person name="Chang Y."/>
            <person name="Wang S."/>
            <person name="Sekimoto S."/>
            <person name="Aerts A.L."/>
            <person name="Choi C."/>
            <person name="Clum A."/>
            <person name="LaButti K.M."/>
            <person name="Lindquist E.A."/>
            <person name="Yee Ngan C."/>
            <person name="Ohm R.A."/>
            <person name="Salamov A.A."/>
            <person name="Grigoriev I.V."/>
            <person name="Spatafora J.W."/>
            <person name="Berbee M.L."/>
        </authorList>
    </citation>
    <scope>NUCLEOTIDE SEQUENCE [LARGE SCALE GENOMIC DNA]</scope>
    <source>
        <strain evidence="3 4">NRRL 1564</strain>
    </source>
</reference>
<feature type="region of interest" description="Disordered" evidence="1">
    <location>
        <begin position="1"/>
        <end position="31"/>
    </location>
</feature>
<feature type="region of interest" description="Disordered" evidence="1">
    <location>
        <begin position="316"/>
        <end position="348"/>
    </location>
</feature>
<dbReference type="AlphaFoldDB" id="A0A2G5BHI5"/>
<dbReference type="OrthoDB" id="5596522at2759"/>
<keyword evidence="2" id="KW-0472">Membrane</keyword>
<accession>A0A2G5BHI5</accession>
<proteinExistence type="predicted"/>
<protein>
    <submittedName>
        <fullName evidence="3">Uncharacterized protein</fullName>
    </submittedName>
</protein>
<feature type="compositionally biased region" description="Low complexity" evidence="1">
    <location>
        <begin position="1"/>
        <end position="18"/>
    </location>
</feature>
<dbReference type="EMBL" id="KZ303490">
    <property type="protein sequence ID" value="PIA18455.1"/>
    <property type="molecule type" value="Genomic_DNA"/>
</dbReference>
<evidence type="ECO:0000313" key="4">
    <source>
        <dbReference type="Proteomes" id="UP000242474"/>
    </source>
</evidence>
<name>A0A2G5BHI5_COERN</name>
<organism evidence="3 4">
    <name type="scientific">Coemansia reversa (strain ATCC 12441 / NRRL 1564)</name>
    <dbReference type="NCBI Taxonomy" id="763665"/>
    <lineage>
        <taxon>Eukaryota</taxon>
        <taxon>Fungi</taxon>
        <taxon>Fungi incertae sedis</taxon>
        <taxon>Zoopagomycota</taxon>
        <taxon>Kickxellomycotina</taxon>
        <taxon>Kickxellomycetes</taxon>
        <taxon>Kickxellales</taxon>
        <taxon>Kickxellaceae</taxon>
        <taxon>Coemansia</taxon>
    </lineage>
</organism>
<feature type="transmembrane region" description="Helical" evidence="2">
    <location>
        <begin position="73"/>
        <end position="94"/>
    </location>
</feature>
<keyword evidence="4" id="KW-1185">Reference proteome</keyword>
<feature type="compositionally biased region" description="Low complexity" evidence="1">
    <location>
        <begin position="327"/>
        <end position="336"/>
    </location>
</feature>
<evidence type="ECO:0000256" key="2">
    <source>
        <dbReference type="SAM" id="Phobius"/>
    </source>
</evidence>
<evidence type="ECO:0000256" key="1">
    <source>
        <dbReference type="SAM" id="MobiDB-lite"/>
    </source>
</evidence>
<evidence type="ECO:0000313" key="3">
    <source>
        <dbReference type="EMBL" id="PIA18455.1"/>
    </source>
</evidence>
<dbReference type="Proteomes" id="UP000242474">
    <property type="component" value="Unassembled WGS sequence"/>
</dbReference>
<sequence length="348" mass="37472">MDSSSLSTPTATSDTSTTSEDDASTTSPNINCPNSTLACDDGQIGMLLISGTSCSWECQPDPLFKKKTNKKGAIIGGSLGVTVFVLTVLLALLLRANFRKRRRERAMYIKDTADLASELSDTPLLKHVENTYPVQNTTTESANSQFSTSTSTNASSGIKRASVFGFGSRARQSEKPDAFFVAKPPNPGDSGTEMTMDIVDRLPNNDPTLTIANGTAPYRQEKTASAYPLLELFSHPPDLAATMDQYSLGDTLAPLPNYFVKEPKRKRTVDRKASSLVPNHHIAEYEAARLSGNAALDAARLSAASSHMTATFDPFHTIPSVQGSPLSQSSRSINSRRNSDKKSKSSSH</sequence>